<comment type="caution">
    <text evidence="2">The sequence shown here is derived from an EMBL/GenBank/DDBJ whole genome shotgun (WGS) entry which is preliminary data.</text>
</comment>
<sequence length="94" mass="10475">MDTKPGLQGRKTHEQQLRILERRDDVPDARRMEAELAAAPHEGTAELVDPDARQSEFPVSRGGVHQESRTHNKHNNQGQPGHEPQTHGEAEQGS</sequence>
<dbReference type="EMBL" id="JAQQLI010000096">
    <property type="protein sequence ID" value="MDC7789862.1"/>
    <property type="molecule type" value="Genomic_DNA"/>
</dbReference>
<feature type="compositionally biased region" description="Basic and acidic residues" evidence="1">
    <location>
        <begin position="11"/>
        <end position="34"/>
    </location>
</feature>
<name>A0ABT5JJY4_RHOTP</name>
<accession>A0ABT5JJY4</accession>
<organism evidence="2 3">
    <name type="scientific">Rhodoplanes tepidamans</name>
    <name type="common">Rhodoplanes cryptolactis</name>
    <dbReference type="NCBI Taxonomy" id="200616"/>
    <lineage>
        <taxon>Bacteria</taxon>
        <taxon>Pseudomonadati</taxon>
        <taxon>Pseudomonadota</taxon>
        <taxon>Alphaproteobacteria</taxon>
        <taxon>Hyphomicrobiales</taxon>
        <taxon>Nitrobacteraceae</taxon>
        <taxon>Rhodoplanes</taxon>
    </lineage>
</organism>
<dbReference type="RefSeq" id="WP_272780683.1">
    <property type="nucleotide sequence ID" value="NZ_JAQQLI010000096.1"/>
</dbReference>
<proteinExistence type="predicted"/>
<reference evidence="2" key="2">
    <citation type="submission" date="2023-02" db="EMBL/GenBank/DDBJ databases">
        <authorList>
            <person name="Rayyan A."/>
            <person name="Meyer T."/>
            <person name="Kyndt J.A."/>
        </authorList>
    </citation>
    <scope>NUCLEOTIDE SEQUENCE</scope>
    <source>
        <strain evidence="2">DSM 9987</strain>
    </source>
</reference>
<protein>
    <submittedName>
        <fullName evidence="2">Uncharacterized protein</fullName>
    </submittedName>
</protein>
<evidence type="ECO:0000313" key="2">
    <source>
        <dbReference type="EMBL" id="MDC7789862.1"/>
    </source>
</evidence>
<evidence type="ECO:0000256" key="1">
    <source>
        <dbReference type="SAM" id="MobiDB-lite"/>
    </source>
</evidence>
<dbReference type="Proteomes" id="UP001165652">
    <property type="component" value="Unassembled WGS sequence"/>
</dbReference>
<feature type="region of interest" description="Disordered" evidence="1">
    <location>
        <begin position="1"/>
        <end position="94"/>
    </location>
</feature>
<keyword evidence="3" id="KW-1185">Reference proteome</keyword>
<evidence type="ECO:0000313" key="3">
    <source>
        <dbReference type="Proteomes" id="UP001165652"/>
    </source>
</evidence>
<gene>
    <name evidence="2" type="ORF">PQJ73_29640</name>
</gene>
<feature type="compositionally biased region" description="Basic and acidic residues" evidence="1">
    <location>
        <begin position="84"/>
        <end position="94"/>
    </location>
</feature>
<reference evidence="2" key="1">
    <citation type="journal article" date="2023" name="Microbiol Resour">
        <title>Genome Sequences of Rhodoplanes serenus and Two Thermotolerant Strains, Rhodoplanes tepidamans and 'Rhodoplanes cryptolactis,' Further Refine the Genus.</title>
        <authorList>
            <person name="Rayyan A.A."/>
            <person name="Kyndt J.A."/>
        </authorList>
    </citation>
    <scope>NUCLEOTIDE SEQUENCE</scope>
    <source>
        <strain evidence="2">DSM 9987</strain>
    </source>
</reference>